<feature type="signal peptide" evidence="1">
    <location>
        <begin position="1"/>
        <end position="18"/>
    </location>
</feature>
<accession>A0ABU1M8T0</accession>
<gene>
    <name evidence="2" type="ORF">J2782_002172</name>
</gene>
<sequence length="160" mass="18104">MKYVVLALTTFLPLPAMANCIPPWQTQFACNIPDRDARVEFCRIADPKAHPDKKEAYYNYVTGTKPSELYFETNSTWFSTKDTNVDHPTDMTMALGYARGEYVYAFVVTEDKRLGGAIRDAEVRVYSSTEKFTNDAKDNESARLYCDSKSIIADQDSIAP</sequence>
<keyword evidence="1" id="KW-0732">Signal</keyword>
<evidence type="ECO:0000313" key="3">
    <source>
        <dbReference type="Proteomes" id="UP001184614"/>
    </source>
</evidence>
<evidence type="ECO:0000313" key="2">
    <source>
        <dbReference type="EMBL" id="MDR6432437.1"/>
    </source>
</evidence>
<proteinExistence type="predicted"/>
<reference evidence="2 3" key="1">
    <citation type="submission" date="2023-07" db="EMBL/GenBank/DDBJ databases">
        <title>Sorghum-associated microbial communities from plants grown in Nebraska, USA.</title>
        <authorList>
            <person name="Schachtman D."/>
        </authorList>
    </citation>
    <scope>NUCLEOTIDE SEQUENCE [LARGE SCALE GENOMIC DNA]</scope>
    <source>
        <strain evidence="2 3">DS1730</strain>
    </source>
</reference>
<feature type="chain" id="PRO_5046392353" description="Lipoprotein" evidence="1">
    <location>
        <begin position="19"/>
        <end position="160"/>
    </location>
</feature>
<keyword evidence="3" id="KW-1185">Reference proteome</keyword>
<dbReference type="EMBL" id="JAVDQT010000002">
    <property type="protein sequence ID" value="MDR6432437.1"/>
    <property type="molecule type" value="Genomic_DNA"/>
</dbReference>
<organism evidence="2 3">
    <name type="scientific">Brucella pseudogrignonensis</name>
    <dbReference type="NCBI Taxonomy" id="419475"/>
    <lineage>
        <taxon>Bacteria</taxon>
        <taxon>Pseudomonadati</taxon>
        <taxon>Pseudomonadota</taxon>
        <taxon>Alphaproteobacteria</taxon>
        <taxon>Hyphomicrobiales</taxon>
        <taxon>Brucellaceae</taxon>
        <taxon>Brucella/Ochrobactrum group</taxon>
        <taxon>Brucella</taxon>
    </lineage>
</organism>
<evidence type="ECO:0008006" key="4">
    <source>
        <dbReference type="Google" id="ProtNLM"/>
    </source>
</evidence>
<dbReference type="Proteomes" id="UP001184614">
    <property type="component" value="Unassembled WGS sequence"/>
</dbReference>
<name>A0ABU1M8T0_9HYPH</name>
<evidence type="ECO:0000256" key="1">
    <source>
        <dbReference type="SAM" id="SignalP"/>
    </source>
</evidence>
<comment type="caution">
    <text evidence="2">The sequence shown here is derived from an EMBL/GenBank/DDBJ whole genome shotgun (WGS) entry which is preliminary data.</text>
</comment>
<dbReference type="RefSeq" id="WP_310012199.1">
    <property type="nucleotide sequence ID" value="NZ_JAVDQT010000002.1"/>
</dbReference>
<protein>
    <recommendedName>
        <fullName evidence="4">Lipoprotein</fullName>
    </recommendedName>
</protein>